<name>A0A7W8CZ17_9FIRM</name>
<dbReference type="PROSITE" id="PS51371">
    <property type="entry name" value="CBS"/>
    <property type="match status" value="1"/>
</dbReference>
<dbReference type="SUPFAM" id="SSF54631">
    <property type="entry name" value="CBS-domain pair"/>
    <property type="match status" value="1"/>
</dbReference>
<sequence length="152" mass="17943">MLPNVFFFLQTKETVKFLNANDNIYAGLQKMRMYHYSAMPVINDQGHYLGSVREGDFLWYLVDHPDKREAELRKLPLRTLVHKNFIKACRTDVDIDQLFQMSLDQNFVPIVDDRNIFIGIVTRRSIIAYLLNQARKIEPYVSERLAQEEMQS</sequence>
<dbReference type="InterPro" id="IPR051257">
    <property type="entry name" value="Diverse_CBS-Domain"/>
</dbReference>
<evidence type="ECO:0000256" key="2">
    <source>
        <dbReference type="PROSITE-ProRule" id="PRU00703"/>
    </source>
</evidence>
<evidence type="ECO:0000256" key="1">
    <source>
        <dbReference type="ARBA" id="ARBA00023122"/>
    </source>
</evidence>
<dbReference type="PANTHER" id="PTHR43080">
    <property type="entry name" value="CBS DOMAIN-CONTAINING PROTEIN CBSX3, MITOCHONDRIAL"/>
    <property type="match status" value="1"/>
</dbReference>
<organism evidence="4 5">
    <name type="scientific">Catenisphaera adipataccumulans</name>
    <dbReference type="NCBI Taxonomy" id="700500"/>
    <lineage>
        <taxon>Bacteria</taxon>
        <taxon>Bacillati</taxon>
        <taxon>Bacillota</taxon>
        <taxon>Erysipelotrichia</taxon>
        <taxon>Erysipelotrichales</taxon>
        <taxon>Erysipelotrichaceae</taxon>
        <taxon>Catenisphaera</taxon>
    </lineage>
</organism>
<dbReference type="Pfam" id="PF00571">
    <property type="entry name" value="CBS"/>
    <property type="match status" value="2"/>
</dbReference>
<keyword evidence="1 2" id="KW-0129">CBS domain</keyword>
<reference evidence="4 5" key="1">
    <citation type="submission" date="2020-08" db="EMBL/GenBank/DDBJ databases">
        <title>Genomic Encyclopedia of Type Strains, Phase IV (KMG-IV): sequencing the most valuable type-strain genomes for metagenomic binning, comparative biology and taxonomic classification.</title>
        <authorList>
            <person name="Goeker M."/>
        </authorList>
    </citation>
    <scope>NUCLEOTIDE SEQUENCE [LARGE SCALE GENOMIC DNA]</scope>
    <source>
        <strain evidence="4 5">DSM 25799</strain>
    </source>
</reference>
<gene>
    <name evidence="4" type="ORF">HNQ47_000604</name>
</gene>
<protein>
    <submittedName>
        <fullName evidence="4">Putative transcriptional regulator</fullName>
    </submittedName>
</protein>
<dbReference type="RefSeq" id="WP_183327404.1">
    <property type="nucleotide sequence ID" value="NZ_JACHHK010000002.1"/>
</dbReference>
<feature type="domain" description="CBS" evidence="3">
    <location>
        <begin position="10"/>
        <end position="68"/>
    </location>
</feature>
<dbReference type="AlphaFoldDB" id="A0A7W8CZ17"/>
<evidence type="ECO:0000313" key="5">
    <source>
        <dbReference type="Proteomes" id="UP000539953"/>
    </source>
</evidence>
<dbReference type="EMBL" id="JACHHK010000002">
    <property type="protein sequence ID" value="MBB5182585.1"/>
    <property type="molecule type" value="Genomic_DNA"/>
</dbReference>
<dbReference type="PANTHER" id="PTHR43080:SF26">
    <property type="entry name" value="REGULATORY PROTEIN"/>
    <property type="match status" value="1"/>
</dbReference>
<comment type="caution">
    <text evidence="4">The sequence shown here is derived from an EMBL/GenBank/DDBJ whole genome shotgun (WGS) entry which is preliminary data.</text>
</comment>
<dbReference type="InterPro" id="IPR000644">
    <property type="entry name" value="CBS_dom"/>
</dbReference>
<evidence type="ECO:0000259" key="3">
    <source>
        <dbReference type="PROSITE" id="PS51371"/>
    </source>
</evidence>
<accession>A0A7W8CZ17</accession>
<proteinExistence type="predicted"/>
<dbReference type="Proteomes" id="UP000539953">
    <property type="component" value="Unassembled WGS sequence"/>
</dbReference>
<dbReference type="InterPro" id="IPR046342">
    <property type="entry name" value="CBS_dom_sf"/>
</dbReference>
<dbReference type="Gene3D" id="3.10.580.10">
    <property type="entry name" value="CBS-domain"/>
    <property type="match status" value="1"/>
</dbReference>
<evidence type="ECO:0000313" key="4">
    <source>
        <dbReference type="EMBL" id="MBB5182585.1"/>
    </source>
</evidence>
<keyword evidence="5" id="KW-1185">Reference proteome</keyword>